<feature type="domain" description="START-like" evidence="1">
    <location>
        <begin position="4"/>
        <end position="128"/>
    </location>
</feature>
<dbReference type="Pfam" id="PF19569">
    <property type="entry name" value="START_2"/>
    <property type="match status" value="1"/>
</dbReference>
<protein>
    <recommendedName>
        <fullName evidence="1">START-like domain-containing protein</fullName>
    </recommendedName>
</protein>
<dbReference type="EMBL" id="FXAW01000001">
    <property type="protein sequence ID" value="SMG16287.1"/>
    <property type="molecule type" value="Genomic_DNA"/>
</dbReference>
<dbReference type="SUPFAM" id="SSF55961">
    <property type="entry name" value="Bet v1-like"/>
    <property type="match status" value="1"/>
</dbReference>
<dbReference type="Proteomes" id="UP000193804">
    <property type="component" value="Unassembled WGS sequence"/>
</dbReference>
<name>A0A1X7IMP5_9BACT</name>
<dbReference type="AlphaFoldDB" id="A0A1X7IMP5"/>
<proteinExistence type="predicted"/>
<dbReference type="Gene3D" id="3.30.530.20">
    <property type="match status" value="1"/>
</dbReference>
<dbReference type="RefSeq" id="WP_085515811.1">
    <property type="nucleotide sequence ID" value="NZ_FXAW01000001.1"/>
</dbReference>
<evidence type="ECO:0000313" key="3">
    <source>
        <dbReference type="Proteomes" id="UP000193804"/>
    </source>
</evidence>
<keyword evidence="3" id="KW-1185">Reference proteome</keyword>
<gene>
    <name evidence="2" type="ORF">SAMN05661096_00838</name>
</gene>
<dbReference type="InterPro" id="IPR023393">
    <property type="entry name" value="START-like_dom_sf"/>
</dbReference>
<dbReference type="OrthoDB" id="667567at2"/>
<evidence type="ECO:0000259" key="1">
    <source>
        <dbReference type="Pfam" id="PF19569"/>
    </source>
</evidence>
<dbReference type="STRING" id="1028.SAMN05661096_00838"/>
<accession>A0A1X7IMP5</accession>
<dbReference type="InterPro" id="IPR045736">
    <property type="entry name" value="START_2"/>
</dbReference>
<organism evidence="2 3">
    <name type="scientific">Marivirga sericea</name>
    <dbReference type="NCBI Taxonomy" id="1028"/>
    <lineage>
        <taxon>Bacteria</taxon>
        <taxon>Pseudomonadati</taxon>
        <taxon>Bacteroidota</taxon>
        <taxon>Cytophagia</taxon>
        <taxon>Cytophagales</taxon>
        <taxon>Marivirgaceae</taxon>
        <taxon>Marivirga</taxon>
    </lineage>
</organism>
<sequence>MSLKKFTGDFEINASKKMLYPYISTASGLSQWFADDVNINEDKEYNFIYDDEDHPAVMAGHRVNQYVKFEFPEEGEEDDPAYIEIHLDENELTQSMYMKIVDYSDFEDEQEQYEVWEGLINNLKEIVGG</sequence>
<reference evidence="3" key="1">
    <citation type="submission" date="2017-04" db="EMBL/GenBank/DDBJ databases">
        <authorList>
            <person name="Varghese N."/>
            <person name="Submissions S."/>
        </authorList>
    </citation>
    <scope>NUCLEOTIDE SEQUENCE [LARGE SCALE GENOMIC DNA]</scope>
    <source>
        <strain evidence="3">DSM 4125</strain>
    </source>
</reference>
<evidence type="ECO:0000313" key="2">
    <source>
        <dbReference type="EMBL" id="SMG16287.1"/>
    </source>
</evidence>